<protein>
    <recommendedName>
        <fullName evidence="5">Promethin</fullName>
    </recommendedName>
</protein>
<dbReference type="OrthoDB" id="3159957at2759"/>
<keyword evidence="2" id="KW-0472">Membrane</keyword>
<dbReference type="AlphaFoldDB" id="A0A9P5YV01"/>
<dbReference type="Proteomes" id="UP000807469">
    <property type="component" value="Unassembled WGS sequence"/>
</dbReference>
<keyword evidence="2" id="KW-1133">Transmembrane helix</keyword>
<sequence length="231" mass="25418">MGGADVDSPNLPPKKLDKEELSLQFDRSITFVRSYTLSIERDYARPLLKFCYAFVERRPISAVFIGFFSFLSFLPIISFIGISLFTTVIFTVVALGAALVVSAGIVLGQLAVLFIILTATFFTSICLSLMTISTFLFFRLIIFIRREGSRGLSLWLNEIQALAMGAQSKMALSQNSVNAADETCAHTPLQASTPDSSAESGSHPTGTDIDRKTEAKEDDQFDYVVKDQVTE</sequence>
<accession>A0A9P5YV01</accession>
<feature type="region of interest" description="Disordered" evidence="1">
    <location>
        <begin position="188"/>
        <end position="218"/>
    </location>
</feature>
<reference evidence="3" key="1">
    <citation type="submission" date="2020-11" db="EMBL/GenBank/DDBJ databases">
        <authorList>
            <consortium name="DOE Joint Genome Institute"/>
            <person name="Ahrendt S."/>
            <person name="Riley R."/>
            <person name="Andreopoulos W."/>
            <person name="Labutti K."/>
            <person name="Pangilinan J."/>
            <person name="Ruiz-Duenas F.J."/>
            <person name="Barrasa J.M."/>
            <person name="Sanchez-Garcia M."/>
            <person name="Camarero S."/>
            <person name="Miyauchi S."/>
            <person name="Serrano A."/>
            <person name="Linde D."/>
            <person name="Babiker R."/>
            <person name="Drula E."/>
            <person name="Ayuso-Fernandez I."/>
            <person name="Pacheco R."/>
            <person name="Padilla G."/>
            <person name="Ferreira P."/>
            <person name="Barriuso J."/>
            <person name="Kellner H."/>
            <person name="Castanera R."/>
            <person name="Alfaro M."/>
            <person name="Ramirez L."/>
            <person name="Pisabarro A.G."/>
            <person name="Kuo A."/>
            <person name="Tritt A."/>
            <person name="Lipzen A."/>
            <person name="He G."/>
            <person name="Yan M."/>
            <person name="Ng V."/>
            <person name="Cullen D."/>
            <person name="Martin F."/>
            <person name="Rosso M.-N."/>
            <person name="Henrissat B."/>
            <person name="Hibbett D."/>
            <person name="Martinez A.T."/>
            <person name="Grigoriev I.V."/>
        </authorList>
    </citation>
    <scope>NUCLEOTIDE SEQUENCE</scope>
    <source>
        <strain evidence="3">CIRM-BRFM 674</strain>
    </source>
</reference>
<evidence type="ECO:0000256" key="2">
    <source>
        <dbReference type="SAM" id="Phobius"/>
    </source>
</evidence>
<name>A0A9P5YV01_9AGAR</name>
<dbReference type="EMBL" id="MU155325">
    <property type="protein sequence ID" value="KAF9475618.1"/>
    <property type="molecule type" value="Genomic_DNA"/>
</dbReference>
<keyword evidence="4" id="KW-1185">Reference proteome</keyword>
<feature type="transmembrane region" description="Helical" evidence="2">
    <location>
        <begin position="62"/>
        <end position="85"/>
    </location>
</feature>
<evidence type="ECO:0000256" key="1">
    <source>
        <dbReference type="SAM" id="MobiDB-lite"/>
    </source>
</evidence>
<evidence type="ECO:0008006" key="5">
    <source>
        <dbReference type="Google" id="ProtNLM"/>
    </source>
</evidence>
<keyword evidence="2" id="KW-0812">Transmembrane</keyword>
<proteinExistence type="predicted"/>
<evidence type="ECO:0000313" key="3">
    <source>
        <dbReference type="EMBL" id="KAF9475618.1"/>
    </source>
</evidence>
<comment type="caution">
    <text evidence="3">The sequence shown here is derived from an EMBL/GenBank/DDBJ whole genome shotgun (WGS) entry which is preliminary data.</text>
</comment>
<feature type="transmembrane region" description="Helical" evidence="2">
    <location>
        <begin position="92"/>
        <end position="116"/>
    </location>
</feature>
<evidence type="ECO:0000313" key="4">
    <source>
        <dbReference type="Proteomes" id="UP000807469"/>
    </source>
</evidence>
<dbReference type="Pfam" id="PF16015">
    <property type="entry name" value="Promethin"/>
    <property type="match status" value="1"/>
</dbReference>
<feature type="compositionally biased region" description="Polar residues" evidence="1">
    <location>
        <begin position="189"/>
        <end position="205"/>
    </location>
</feature>
<organism evidence="3 4">
    <name type="scientific">Pholiota conissans</name>
    <dbReference type="NCBI Taxonomy" id="109636"/>
    <lineage>
        <taxon>Eukaryota</taxon>
        <taxon>Fungi</taxon>
        <taxon>Dikarya</taxon>
        <taxon>Basidiomycota</taxon>
        <taxon>Agaricomycotina</taxon>
        <taxon>Agaricomycetes</taxon>
        <taxon>Agaricomycetidae</taxon>
        <taxon>Agaricales</taxon>
        <taxon>Agaricineae</taxon>
        <taxon>Strophariaceae</taxon>
        <taxon>Pholiota</taxon>
    </lineage>
</organism>
<gene>
    <name evidence="3" type="ORF">BDN70DRAFT_883500</name>
</gene>
<feature type="transmembrane region" description="Helical" evidence="2">
    <location>
        <begin position="122"/>
        <end position="144"/>
    </location>
</feature>